<name>A0A151ZJJ6_TIELA</name>
<dbReference type="EMBL" id="LODT01000022">
    <property type="protein sequence ID" value="KYQ94097.1"/>
    <property type="molecule type" value="Genomic_DNA"/>
</dbReference>
<evidence type="ECO:0000313" key="1">
    <source>
        <dbReference type="EMBL" id="KYQ94097.1"/>
    </source>
</evidence>
<protein>
    <submittedName>
        <fullName evidence="1">Uncharacterized protein</fullName>
    </submittedName>
</protein>
<evidence type="ECO:0000313" key="2">
    <source>
        <dbReference type="Proteomes" id="UP000076078"/>
    </source>
</evidence>
<sequence length="567" mass="66015">MITLPNIIIQYIVEELLNEIYTLKRKYKVLCNIVLVSKQWNLEIIPKIRFGELNLSLIDDISEKWIEITQRYNIKYKIHLRGQIKNRNVLKKIRDSVISVGHVSDFTLDTIQLQPDGKYYFENLTLMEVDITGASRLSDFEKEFKVRENVVYVGRFYCEGVAAHQLPQSVALDLFNSNIFRKIFTSFNIPKFEISCGNHWLTQLTLYTIHIDPVTLCAIIEKSPNLTHIDFDLVKFSDGSTSYEPVIQSFVASNHQNLIKLYLRGKQSIHFSSLIHLYNNIKCQDIYTEFKHVFYDSVDQVLQSKITNTSIQIVAMTKTVFDPPVEQLKNFNLFSLWSDRSNIKKITTNLSFPMISYYKEMVSLEDYGIEQHTDYPIEMSQEEYDAIISYNLVNLSRITVAITSNSSIILTPTVLLNNFHLKSVNLSNLTIQQCISLLDCQHPTIKEMRFPLVSFQNGDLIQLTNSIKNNTTLHRLSIYYKGHMVNGYNVFTFLFEILRGNRTLRSIYLPQVGKLSPKHVVLFDMVFARNFVIRAAYIPNVTESDMTKYPIYMDLINLYHQYSIDYE</sequence>
<dbReference type="FunCoup" id="A0A151ZJJ6">
    <property type="interactions" value="1"/>
</dbReference>
<accession>A0A151ZJJ6</accession>
<dbReference type="AlphaFoldDB" id="A0A151ZJJ6"/>
<comment type="caution">
    <text evidence="1">The sequence shown here is derived from an EMBL/GenBank/DDBJ whole genome shotgun (WGS) entry which is preliminary data.</text>
</comment>
<reference evidence="1 2" key="1">
    <citation type="submission" date="2015-12" db="EMBL/GenBank/DDBJ databases">
        <title>Dictyostelia acquired genes for synthesis and detection of signals that induce cell-type specialization by lateral gene transfer from prokaryotes.</title>
        <authorList>
            <person name="Gloeckner G."/>
            <person name="Schaap P."/>
        </authorList>
    </citation>
    <scope>NUCLEOTIDE SEQUENCE [LARGE SCALE GENOMIC DNA]</scope>
    <source>
        <strain evidence="1 2">TK</strain>
    </source>
</reference>
<proteinExistence type="predicted"/>
<dbReference type="Proteomes" id="UP000076078">
    <property type="component" value="Unassembled WGS sequence"/>
</dbReference>
<dbReference type="SUPFAM" id="SSF52047">
    <property type="entry name" value="RNI-like"/>
    <property type="match status" value="1"/>
</dbReference>
<organism evidence="1 2">
    <name type="scientific">Tieghemostelium lacteum</name>
    <name type="common">Slime mold</name>
    <name type="synonym">Dictyostelium lacteum</name>
    <dbReference type="NCBI Taxonomy" id="361077"/>
    <lineage>
        <taxon>Eukaryota</taxon>
        <taxon>Amoebozoa</taxon>
        <taxon>Evosea</taxon>
        <taxon>Eumycetozoa</taxon>
        <taxon>Dictyostelia</taxon>
        <taxon>Dictyosteliales</taxon>
        <taxon>Raperosteliaceae</taxon>
        <taxon>Tieghemostelium</taxon>
    </lineage>
</organism>
<keyword evidence="2" id="KW-1185">Reference proteome</keyword>
<gene>
    <name evidence="1" type="ORF">DLAC_04376</name>
</gene>
<dbReference type="InParanoid" id="A0A151ZJJ6"/>